<evidence type="ECO:0000259" key="1">
    <source>
        <dbReference type="PROSITE" id="PS50878"/>
    </source>
</evidence>
<dbReference type="InterPro" id="IPR000477">
    <property type="entry name" value="RT_dom"/>
</dbReference>
<reference evidence="2 3" key="1">
    <citation type="submission" date="2019-04" db="EMBL/GenBank/DDBJ databases">
        <title>Chromosome genome assembly for Takifugu flavidus.</title>
        <authorList>
            <person name="Xiao S."/>
        </authorList>
    </citation>
    <scope>NUCLEOTIDE SEQUENCE [LARGE SCALE GENOMIC DNA]</scope>
    <source>
        <strain evidence="2">HTHZ2018</strain>
        <tissue evidence="2">Muscle</tissue>
    </source>
</reference>
<proteinExistence type="predicted"/>
<evidence type="ECO:0000313" key="3">
    <source>
        <dbReference type="Proteomes" id="UP000324091"/>
    </source>
</evidence>
<comment type="caution">
    <text evidence="2">The sequence shown here is derived from an EMBL/GenBank/DDBJ whole genome shotgun (WGS) entry which is preliminary data.</text>
</comment>
<accession>A0A5C6NCL6</accession>
<dbReference type="EMBL" id="RHFK02000015">
    <property type="protein sequence ID" value="TWW64439.1"/>
    <property type="molecule type" value="Genomic_DNA"/>
</dbReference>
<dbReference type="CDD" id="cd01650">
    <property type="entry name" value="RT_nLTR_like"/>
    <property type="match status" value="1"/>
</dbReference>
<dbReference type="AlphaFoldDB" id="A0A5C6NCL6"/>
<sequence length="1141" mass="130290">MFLQETHSDRNNEADWEKEWEGQALLSHNTSLSGGVGLLFSKSFAPSSLEVEHVLAYSHGLVDVWRRMHTDSRQYTWSRSSEGEVAMKNILPKSAYWHFNSSLAQDNGFRDVLRHFWLRFRERKSDFTCLRQWWDRGKVEIQLLCQQYTLNATQDTRRSIKDLEMEIVELEAIGSSTGDRGCIETLQSKKMALASLLDNQVQGALVRSRIQDITEMDAPSSFFFGLERRRGQNQMIHSLFSSTGQELVEPGQIRRRAVEFFSSLYETEYCGDDGLFDEFCGGLPRVSEETNSLLDRPLQLDELHAALLGMKGKKAPGVDGLTVEFFRTFWDIVARDMLEVFNESLAAGSLPLSCRRAVVTLLPKKGNLQEIKNWRPVSLLCLDYRILSKALASRLREAMEQVIHRDQTYCVPGRSIGDNVHLIRDVLEVSRSLDVDTGLISLDQEKAFDRVEHQFLWKVMERFGFSPGFIAMIRVLYCDIASMLKFNGSLCAPFRVRRGVRQGCALSGMLYALSLEPLLSRVRANVDGLFLPSFYRKIVLSAYADDLIVVVRSQRDVDVLSNLTVLFNRLSAARVNWQKSEALAVGRWTNGLPVLPQDLAWRRDGLKYLGIFIGDEETEKKNWLDTLEKVDGKIQKWKWLLPRMSYRGRTLVLNNLVASVLWHRLSCMEPPSGLLAQLQTRVLAFFWDGMHWVQQGVLYLPREEGGQGLIHLASRTAAFRIQFVQRFLTGPADLMWRDVARCVFRRVSNLGLDDALFLTDFKFAKLNGLPPFYQSVVKAWALFKVEKRTSSESLYWLLREPTVHGARLDVSAEAPPRLTAALWRTRTLLLQHVVAVAGPDLTGAEAVGSLLGIRSTQAAEGVLRLWRNRLSTRERRILEDYGQGAEPDSEDPFPEIRLVAHLGNLDGPLLRPAKAFSLAAIDKKTIYNNCVRVLNRRGLSNRNTSVWADRLGGDGARPCWRVLYKPPLKKRTGDLQWRILHGAVALNALLSKMNNAVSDRCPFCPGRETVFHTYSECERLTVLFKVMKGVFNGFNETFSSRLFIFGAGYKKAARNKWQLLNFICGEAKMAIYISRKNKMAKSGDWEAASVWRCNVRSRLRWEFDFYRMINDLDKFQEIWCHENVLCTVIDNRLVFAQPLVG</sequence>
<name>A0A5C6NCL6_9TELE</name>
<dbReference type="SUPFAM" id="SSF56672">
    <property type="entry name" value="DNA/RNA polymerases"/>
    <property type="match status" value="1"/>
</dbReference>
<dbReference type="PROSITE" id="PS50878">
    <property type="entry name" value="RT_POL"/>
    <property type="match status" value="1"/>
</dbReference>
<gene>
    <name evidence="2" type="ORF">D4764_22G0000860</name>
</gene>
<dbReference type="Pfam" id="PF00078">
    <property type="entry name" value="RVT_1"/>
    <property type="match status" value="1"/>
</dbReference>
<organism evidence="2 3">
    <name type="scientific">Takifugu flavidus</name>
    <name type="common">sansaifugu</name>
    <dbReference type="NCBI Taxonomy" id="433684"/>
    <lineage>
        <taxon>Eukaryota</taxon>
        <taxon>Metazoa</taxon>
        <taxon>Chordata</taxon>
        <taxon>Craniata</taxon>
        <taxon>Vertebrata</taxon>
        <taxon>Euteleostomi</taxon>
        <taxon>Actinopterygii</taxon>
        <taxon>Neopterygii</taxon>
        <taxon>Teleostei</taxon>
        <taxon>Neoteleostei</taxon>
        <taxon>Acanthomorphata</taxon>
        <taxon>Eupercaria</taxon>
        <taxon>Tetraodontiformes</taxon>
        <taxon>Tetradontoidea</taxon>
        <taxon>Tetraodontidae</taxon>
        <taxon>Takifugu</taxon>
    </lineage>
</organism>
<dbReference type="InterPro" id="IPR043502">
    <property type="entry name" value="DNA/RNA_pol_sf"/>
</dbReference>
<evidence type="ECO:0000313" key="2">
    <source>
        <dbReference type="EMBL" id="TWW64439.1"/>
    </source>
</evidence>
<protein>
    <submittedName>
        <fullName evidence="2">Transposon TX1 uncharacterized 149 kDa protein ORF 2</fullName>
    </submittedName>
</protein>
<keyword evidence="3" id="KW-1185">Reference proteome</keyword>
<dbReference type="PANTHER" id="PTHR19446">
    <property type="entry name" value="REVERSE TRANSCRIPTASES"/>
    <property type="match status" value="1"/>
</dbReference>
<feature type="domain" description="Reverse transcriptase" evidence="1">
    <location>
        <begin position="343"/>
        <end position="613"/>
    </location>
</feature>
<dbReference type="Proteomes" id="UP000324091">
    <property type="component" value="Chromosome 22"/>
</dbReference>